<keyword evidence="3" id="KW-1185">Reference proteome</keyword>
<accession>A0ABR2ZIM9</accession>
<dbReference type="EMBL" id="JBBXMP010000144">
    <property type="protein sequence ID" value="KAL0061223.1"/>
    <property type="molecule type" value="Genomic_DNA"/>
</dbReference>
<protein>
    <submittedName>
        <fullName evidence="2">Uncharacterized protein</fullName>
    </submittedName>
</protein>
<comment type="caution">
    <text evidence="2">The sequence shown here is derived from an EMBL/GenBank/DDBJ whole genome shotgun (WGS) entry which is preliminary data.</text>
</comment>
<feature type="region of interest" description="Disordered" evidence="1">
    <location>
        <begin position="426"/>
        <end position="449"/>
    </location>
</feature>
<reference evidence="2 3" key="1">
    <citation type="submission" date="2024-05" db="EMBL/GenBank/DDBJ databases">
        <title>A draft genome resource for the thread blight pathogen Marasmius tenuissimus strain MS-2.</title>
        <authorList>
            <person name="Yulfo-Soto G.E."/>
            <person name="Baruah I.K."/>
            <person name="Amoako-Attah I."/>
            <person name="Bukari Y."/>
            <person name="Meinhardt L.W."/>
            <person name="Bailey B.A."/>
            <person name="Cohen S.P."/>
        </authorList>
    </citation>
    <scope>NUCLEOTIDE SEQUENCE [LARGE SCALE GENOMIC DNA]</scope>
    <source>
        <strain evidence="2 3">MS-2</strain>
    </source>
</reference>
<organism evidence="2 3">
    <name type="scientific">Marasmius tenuissimus</name>
    <dbReference type="NCBI Taxonomy" id="585030"/>
    <lineage>
        <taxon>Eukaryota</taxon>
        <taxon>Fungi</taxon>
        <taxon>Dikarya</taxon>
        <taxon>Basidiomycota</taxon>
        <taxon>Agaricomycotina</taxon>
        <taxon>Agaricomycetes</taxon>
        <taxon>Agaricomycetidae</taxon>
        <taxon>Agaricales</taxon>
        <taxon>Marasmiineae</taxon>
        <taxon>Marasmiaceae</taxon>
        <taxon>Marasmius</taxon>
    </lineage>
</organism>
<sequence>MTTSEPQYEKHRGASGWFPPMQRDFLFALSRTDEFKDAVAQYKRNKKPFKDLVSKYTESFQDRFTVELSKFQAEQEVLAKAAKEIAARERAERDKRIIEGDTEGDQVNGIGSTTTDQKVKKEQVYPEGYLLKIQEFFKNRRNTIEGKERSKVEAAVRMDVPLPRTPQKVFRDSMRDSVNAEAHSQREANDIPREEHIGLFNRLMAERYRMASPERRQLCEKISQEEKERYLNNDGAIYVAQEKVQGHLAQVANSLIGKEPGQVGNMWFHGFGAYRDKEEKLVFFSVDAAGSHDLGYGDTIVRQPFYQEFMKHVREWAPARVPFNRTGSSDRLGLPVLREFDVEQVTVSQQRAMLSDHIGTHWRQTYNDDSPVPWSKITSNPASYLIVPPTTFTWADPCVMPSRELHTALSYFWQHPILFKVLNAPSSSGRQSPRGEKTSGPEETVPVIG</sequence>
<evidence type="ECO:0000256" key="1">
    <source>
        <dbReference type="SAM" id="MobiDB-lite"/>
    </source>
</evidence>
<dbReference type="Proteomes" id="UP001437256">
    <property type="component" value="Unassembled WGS sequence"/>
</dbReference>
<proteinExistence type="predicted"/>
<evidence type="ECO:0000313" key="3">
    <source>
        <dbReference type="Proteomes" id="UP001437256"/>
    </source>
</evidence>
<gene>
    <name evidence="2" type="ORF">AAF712_011982</name>
</gene>
<evidence type="ECO:0000313" key="2">
    <source>
        <dbReference type="EMBL" id="KAL0061223.1"/>
    </source>
</evidence>
<name>A0ABR2ZIM9_9AGAR</name>